<gene>
    <name evidence="2" type="ORF">PLEPLA_LOCUS27886</name>
</gene>
<name>A0A9N7V0A2_PLEPL</name>
<dbReference type="EMBL" id="CADEAL010002402">
    <property type="protein sequence ID" value="CAB1440120.1"/>
    <property type="molecule type" value="Genomic_DNA"/>
</dbReference>
<comment type="caution">
    <text evidence="2">The sequence shown here is derived from an EMBL/GenBank/DDBJ whole genome shotgun (WGS) entry which is preliminary data.</text>
</comment>
<dbReference type="AlphaFoldDB" id="A0A9N7V0A2"/>
<feature type="compositionally biased region" description="Basic and acidic residues" evidence="1">
    <location>
        <begin position="1"/>
        <end position="36"/>
    </location>
</feature>
<keyword evidence="3" id="KW-1185">Reference proteome</keyword>
<feature type="region of interest" description="Disordered" evidence="1">
    <location>
        <begin position="108"/>
        <end position="141"/>
    </location>
</feature>
<sequence length="240" mass="26476">METAVRDGKKEGERPARDSHSQINEERARWRVDKPDQMSVTKCPLTSAASALRIPPKAYTAPTYCKHAFLVEHGAAAMVYGEEEEAEAEGEGEVMWTWTGRERSINQNEPRYRRTPPPMADPSVPRLPRGRPGGSGFKGNPAGQKTVIFAVTVSAPPHCFDRMYRLSRGKFVKKSDGVCKGTAVDSVEAGGSRPSTKELGCHLMVQLHHLQDGDGIVYFELSAPARTAHPTEMWSSRLLC</sequence>
<organism evidence="2 3">
    <name type="scientific">Pleuronectes platessa</name>
    <name type="common">European plaice</name>
    <dbReference type="NCBI Taxonomy" id="8262"/>
    <lineage>
        <taxon>Eukaryota</taxon>
        <taxon>Metazoa</taxon>
        <taxon>Chordata</taxon>
        <taxon>Craniata</taxon>
        <taxon>Vertebrata</taxon>
        <taxon>Euteleostomi</taxon>
        <taxon>Actinopterygii</taxon>
        <taxon>Neopterygii</taxon>
        <taxon>Teleostei</taxon>
        <taxon>Neoteleostei</taxon>
        <taxon>Acanthomorphata</taxon>
        <taxon>Carangaria</taxon>
        <taxon>Pleuronectiformes</taxon>
        <taxon>Pleuronectoidei</taxon>
        <taxon>Pleuronectidae</taxon>
        <taxon>Pleuronectes</taxon>
    </lineage>
</organism>
<evidence type="ECO:0000313" key="2">
    <source>
        <dbReference type="EMBL" id="CAB1440120.1"/>
    </source>
</evidence>
<proteinExistence type="predicted"/>
<protein>
    <submittedName>
        <fullName evidence="2">Uncharacterized protein</fullName>
    </submittedName>
</protein>
<dbReference type="Proteomes" id="UP001153269">
    <property type="component" value="Unassembled WGS sequence"/>
</dbReference>
<accession>A0A9N7V0A2</accession>
<feature type="region of interest" description="Disordered" evidence="1">
    <location>
        <begin position="1"/>
        <end position="38"/>
    </location>
</feature>
<evidence type="ECO:0000313" key="3">
    <source>
        <dbReference type="Proteomes" id="UP001153269"/>
    </source>
</evidence>
<reference evidence="2" key="1">
    <citation type="submission" date="2020-03" db="EMBL/GenBank/DDBJ databases">
        <authorList>
            <person name="Weist P."/>
        </authorList>
    </citation>
    <scope>NUCLEOTIDE SEQUENCE</scope>
</reference>
<evidence type="ECO:0000256" key="1">
    <source>
        <dbReference type="SAM" id="MobiDB-lite"/>
    </source>
</evidence>